<dbReference type="SMART" id="SM00327">
    <property type="entry name" value="VWA"/>
    <property type="match status" value="2"/>
</dbReference>
<protein>
    <submittedName>
        <fullName evidence="2">CO6A6-like protein</fullName>
    </submittedName>
</protein>
<feature type="domain" description="VWFA" evidence="1">
    <location>
        <begin position="59"/>
        <end position="196"/>
    </location>
</feature>
<dbReference type="Pfam" id="PF00092">
    <property type="entry name" value="VWA"/>
    <property type="match status" value="3"/>
</dbReference>
<dbReference type="InterPro" id="IPR050525">
    <property type="entry name" value="ECM_Assembly_Org"/>
</dbReference>
<reference evidence="2" key="1">
    <citation type="submission" date="2022-11" db="EMBL/GenBank/DDBJ databases">
        <title>Centuries of genome instability and evolution in soft-shell clam transmissible cancer (bioRxiv).</title>
        <authorList>
            <person name="Hart S.F.M."/>
            <person name="Yonemitsu M.A."/>
            <person name="Giersch R.M."/>
            <person name="Beal B.F."/>
            <person name="Arriagada G."/>
            <person name="Davis B.W."/>
            <person name="Ostrander E.A."/>
            <person name="Goff S.P."/>
            <person name="Metzger M.J."/>
        </authorList>
    </citation>
    <scope>NUCLEOTIDE SEQUENCE</scope>
    <source>
        <strain evidence="2">MELC-2E11</strain>
        <tissue evidence="2">Siphon/mantle</tissue>
    </source>
</reference>
<dbReference type="CDD" id="cd01450">
    <property type="entry name" value="vWFA_subfamily_ECM"/>
    <property type="match status" value="2"/>
</dbReference>
<organism evidence="2 3">
    <name type="scientific">Mya arenaria</name>
    <name type="common">Soft-shell clam</name>
    <dbReference type="NCBI Taxonomy" id="6604"/>
    <lineage>
        <taxon>Eukaryota</taxon>
        <taxon>Metazoa</taxon>
        <taxon>Spiralia</taxon>
        <taxon>Lophotrochozoa</taxon>
        <taxon>Mollusca</taxon>
        <taxon>Bivalvia</taxon>
        <taxon>Autobranchia</taxon>
        <taxon>Heteroconchia</taxon>
        <taxon>Euheterodonta</taxon>
        <taxon>Imparidentia</taxon>
        <taxon>Neoheterodontei</taxon>
        <taxon>Myida</taxon>
        <taxon>Myoidea</taxon>
        <taxon>Myidae</taxon>
        <taxon>Mya</taxon>
    </lineage>
</organism>
<proteinExistence type="predicted"/>
<feature type="domain" description="VWFA" evidence="1">
    <location>
        <begin position="387"/>
        <end position="560"/>
    </location>
</feature>
<accession>A0ABY7EL92</accession>
<dbReference type="Gene3D" id="3.40.50.410">
    <property type="entry name" value="von Willebrand factor, type A domain"/>
    <property type="match status" value="4"/>
</dbReference>
<name>A0ABY7EL92_MYAAR</name>
<dbReference type="PROSITE" id="PS50234">
    <property type="entry name" value="VWFA"/>
    <property type="match status" value="3"/>
</dbReference>
<sequence>MPHFQQLTLGEIGIFTRTTLNQFSRYRSFEVSQFNSTNRFSFIVDDVFGGGIVRVQKYRFIFILDSSSRMGHSDFQNMKIFLNYIVSQIDITGGTSRIGVYTFNTRAKSEFHLNDYTTNKTVLDAIDDIPQNYGNTNTAAALRALREAFTEENGDRPNIRNVGVLITDGRANKGTRRTVPEATLTKEDNTFIYALGSLRHLLPETPYFSKHLKILLQMVLSSWNNYAQYWMLVRIVHSSWDAVCVKKTTTYVDLWSYKLYTIVFVSGLLLQNILQPSVFHINTFATQNDIIKAISSIKYTYGQTNLSDALKLTRNEMLTELQGDRPDIPNIAVVVTDEKTDIDTEELDEITGSEQNRYFIDDFDELEQKMESIYKTLCPVCTRTDMDLAFVLDSSTSLTEAKFKVILAATRNFISRADIDSGNTRVAVITYSTRVRVEFYLNSYDSKEELLSAIENIEYVYGDTNTADAIKTMRTRSFNKNYGDRVNISNVGVIITDGVSYMNSLQTIPEAKQARREGIEIFAIGVVVSQLKELDEIAGDKDHRFDIENLEEVEYKLEAVFKRKCSGENLDVVFMLDSSTSIGEDNFRIMLEAAKSVVTSTDIDKQRPHKDCNSYIQHWIFHRI</sequence>
<keyword evidence="3" id="KW-1185">Reference proteome</keyword>
<evidence type="ECO:0000313" key="2">
    <source>
        <dbReference type="EMBL" id="WAR09789.1"/>
    </source>
</evidence>
<dbReference type="Proteomes" id="UP001164746">
    <property type="component" value="Chromosome 7"/>
</dbReference>
<dbReference type="PANTHER" id="PTHR24020:SF84">
    <property type="entry name" value="VWFA DOMAIN-CONTAINING PROTEIN"/>
    <property type="match status" value="1"/>
</dbReference>
<dbReference type="SUPFAM" id="SSF53300">
    <property type="entry name" value="vWA-like"/>
    <property type="match status" value="4"/>
</dbReference>
<dbReference type="InterPro" id="IPR036465">
    <property type="entry name" value="vWFA_dom_sf"/>
</dbReference>
<gene>
    <name evidence="2" type="ORF">MAR_034865</name>
</gene>
<dbReference type="InterPro" id="IPR002035">
    <property type="entry name" value="VWF_A"/>
</dbReference>
<evidence type="ECO:0000259" key="1">
    <source>
        <dbReference type="PROSITE" id="PS50234"/>
    </source>
</evidence>
<evidence type="ECO:0000313" key="3">
    <source>
        <dbReference type="Proteomes" id="UP001164746"/>
    </source>
</evidence>
<dbReference type="EMBL" id="CP111018">
    <property type="protein sequence ID" value="WAR09789.1"/>
    <property type="molecule type" value="Genomic_DNA"/>
</dbReference>
<feature type="domain" description="VWFA" evidence="1">
    <location>
        <begin position="571"/>
        <end position="624"/>
    </location>
</feature>
<dbReference type="PANTHER" id="PTHR24020">
    <property type="entry name" value="COLLAGEN ALPHA"/>
    <property type="match status" value="1"/>
</dbReference>
<dbReference type="PRINTS" id="PR00453">
    <property type="entry name" value="VWFADOMAIN"/>
</dbReference>